<dbReference type="Pfam" id="PF13561">
    <property type="entry name" value="adh_short_C2"/>
    <property type="match status" value="1"/>
</dbReference>
<dbReference type="Proteomes" id="UP000659388">
    <property type="component" value="Unassembled WGS sequence"/>
</dbReference>
<dbReference type="CDD" id="cd05233">
    <property type="entry name" value="SDR_c"/>
    <property type="match status" value="1"/>
</dbReference>
<evidence type="ECO:0000256" key="1">
    <source>
        <dbReference type="ARBA" id="ARBA00006484"/>
    </source>
</evidence>
<dbReference type="EMBL" id="JAESIY010000021">
    <property type="protein sequence ID" value="MBL3658960.1"/>
    <property type="molecule type" value="Genomic_DNA"/>
</dbReference>
<evidence type="ECO:0000256" key="2">
    <source>
        <dbReference type="ARBA" id="ARBA00023002"/>
    </source>
</evidence>
<organism evidence="3 4">
    <name type="scientific">Fulvivirga sediminis</name>
    <dbReference type="NCBI Taxonomy" id="2803949"/>
    <lineage>
        <taxon>Bacteria</taxon>
        <taxon>Pseudomonadati</taxon>
        <taxon>Bacteroidota</taxon>
        <taxon>Cytophagia</taxon>
        <taxon>Cytophagales</taxon>
        <taxon>Fulvivirgaceae</taxon>
        <taxon>Fulvivirga</taxon>
    </lineage>
</organism>
<proteinExistence type="inferred from homology"/>
<protein>
    <submittedName>
        <fullName evidence="3">SDR family oxidoreductase</fullName>
    </submittedName>
</protein>
<keyword evidence="4" id="KW-1185">Reference proteome</keyword>
<dbReference type="SUPFAM" id="SSF51735">
    <property type="entry name" value="NAD(P)-binding Rossmann-fold domains"/>
    <property type="match status" value="1"/>
</dbReference>
<reference evidence="3" key="1">
    <citation type="submission" date="2021-01" db="EMBL/GenBank/DDBJ databases">
        <title>Fulvivirga kasyanovii gen. nov., sp nov., a novel member of the phylum Bacteroidetes isolated from seawater in a mussel farm.</title>
        <authorList>
            <person name="Zhao L.-H."/>
            <person name="Wang Z.-J."/>
        </authorList>
    </citation>
    <scope>NUCLEOTIDE SEQUENCE</scope>
    <source>
        <strain evidence="3">2943</strain>
    </source>
</reference>
<dbReference type="PRINTS" id="PR00081">
    <property type="entry name" value="GDHRDH"/>
</dbReference>
<comment type="caution">
    <text evidence="3">The sequence shown here is derived from an EMBL/GenBank/DDBJ whole genome shotgun (WGS) entry which is preliminary data.</text>
</comment>
<dbReference type="PANTHER" id="PTHR43477">
    <property type="entry name" value="DIHYDROANTICAPSIN 7-DEHYDROGENASE"/>
    <property type="match status" value="1"/>
</dbReference>
<evidence type="ECO:0000313" key="4">
    <source>
        <dbReference type="Proteomes" id="UP000659388"/>
    </source>
</evidence>
<dbReference type="PANTHER" id="PTHR43477:SF1">
    <property type="entry name" value="DIHYDROANTICAPSIN 7-DEHYDROGENASE"/>
    <property type="match status" value="1"/>
</dbReference>
<name>A0A937K322_9BACT</name>
<accession>A0A937K322</accession>
<dbReference type="InterPro" id="IPR051122">
    <property type="entry name" value="SDR_DHRS6-like"/>
</dbReference>
<dbReference type="InterPro" id="IPR002347">
    <property type="entry name" value="SDR_fam"/>
</dbReference>
<evidence type="ECO:0000313" key="3">
    <source>
        <dbReference type="EMBL" id="MBL3658960.1"/>
    </source>
</evidence>
<sequence>MRNYIIIGGSSGIGASLVQLLGNEGANVIASYNNNVMSDTKNVRYFKFDVLSDQLNLDDLPEEIHGLAYCPGSINLKPFHRFKEQNFIDDFKLNVIGATNIIQQLLPKLKASGEASIVLFSTVAVQQGFNFHAQVSISKGAIEGLTRALSAEFAPSIRVNAIAPSLTDTPLAEGLLNNQGKIEKQSELNPLKRVGKATDISEVAKFLLSQNSSWITGQIIHVDGGFSTIKK</sequence>
<dbReference type="GO" id="GO:0016491">
    <property type="term" value="F:oxidoreductase activity"/>
    <property type="evidence" value="ECO:0007669"/>
    <property type="project" value="UniProtKB-KW"/>
</dbReference>
<dbReference type="RefSeq" id="WP_202246754.1">
    <property type="nucleotide sequence ID" value="NZ_JAESIY010000021.1"/>
</dbReference>
<keyword evidence="2" id="KW-0560">Oxidoreductase</keyword>
<dbReference type="AlphaFoldDB" id="A0A937K322"/>
<gene>
    <name evidence="3" type="ORF">JL102_22630</name>
</gene>
<dbReference type="InterPro" id="IPR036291">
    <property type="entry name" value="NAD(P)-bd_dom_sf"/>
</dbReference>
<dbReference type="Gene3D" id="3.40.50.720">
    <property type="entry name" value="NAD(P)-binding Rossmann-like Domain"/>
    <property type="match status" value="1"/>
</dbReference>
<comment type="similarity">
    <text evidence="1">Belongs to the short-chain dehydrogenases/reductases (SDR) family.</text>
</comment>